<sequence length="774" mass="84190">MRNFSLTNRKLTLPRFDPLFAYLVSMGLMLLGVSTANATIRIVTPTTYISTINNTALPDDIILFTSGIYSGGITITKAGLKLRAQTPGTVIFRGVDTRIIIGARKVTVDGFVFDNITNPERTQDEIRYVIYLRAPAAGADSIRITNCAFISCGSDNIEETNAGNIRIDNRDGGGEITDATIDHCYFYNSRVCGIKFGAGVPKRITIERNYFHHFNWSNSDGLKDNGNEPIALGSGNASGSSSNSIIQYNYFEDVLTAAGGEQEIISVKSSGNTIQYNTIRNSTVYGNITLRYADSVTVKGNALFGAGLRMFGAYHKVINNYIDGTNATCLKGISASEAGTTEYAPLTNGSFIHNTFVNNRIALNFGQTGGQNSSFITNNEFRHNLFYSTVPGSAVTNVRAKATANNTWVKNLAWATGGTGGTPGAYYDAMVAGCTTATPDSIIGDGPTSSTTRFVKADPSLLLNQTTKMFRLQSSSANARDKVPLLANVTDDIDGQTRGQTTDYGADEYSTTSVLRSAYTKESIGTEVGPDWFIKIGLEAEDGLATTTSFSVVDDPQIGASGDKYIWKSSGSRNDTPRADASYSFFTLADTGEYAIWVRRKYPSSAGDSYFSRVENGVWNIETSSGTLNTAWVWDKIDTKTFTRGVHTLDLGYRESLTKIDRILITSTVDEPNGEAGRMSAFVEEFIDDTSLQSSVLYPIPAEQYVNLRLHSASRQTLNYTLINLQSQPVESGSKPLQQGLNQVQIALPKLSKGVYLLQIQLDDQLVTKKLLVK</sequence>
<dbReference type="Proteomes" id="UP000612680">
    <property type="component" value="Chromosome"/>
</dbReference>
<dbReference type="InterPro" id="IPR012334">
    <property type="entry name" value="Pectin_lyas_fold"/>
</dbReference>
<dbReference type="RefSeq" id="WP_204662420.1">
    <property type="nucleotide sequence ID" value="NZ_CP056775.1"/>
</dbReference>
<dbReference type="SUPFAM" id="SSF51126">
    <property type="entry name" value="Pectin lyase-like"/>
    <property type="match status" value="1"/>
</dbReference>
<reference evidence="2 3" key="1">
    <citation type="submission" date="2020-06" db="EMBL/GenBank/DDBJ databases">
        <title>Dyadobacter sandarakinus sp. nov., isolated from the soil of the Arctic Yellow River Station.</title>
        <authorList>
            <person name="Zhang Y."/>
            <person name="Peng F."/>
        </authorList>
    </citation>
    <scope>NUCLEOTIDE SEQUENCE [LARGE SCALE GENOMIC DNA]</scope>
    <source>
        <strain evidence="2 3">Q3-56</strain>
    </source>
</reference>
<dbReference type="Gene3D" id="2.160.20.10">
    <property type="entry name" value="Single-stranded right-handed beta-helix, Pectin lyase-like"/>
    <property type="match status" value="1"/>
</dbReference>
<dbReference type="InterPro" id="IPR006626">
    <property type="entry name" value="PbH1"/>
</dbReference>
<name>A0ABX7I763_9BACT</name>
<dbReference type="Pfam" id="PF18962">
    <property type="entry name" value="Por_Secre_tail"/>
    <property type="match status" value="1"/>
</dbReference>
<gene>
    <name evidence="2" type="ORF">HWI92_07790</name>
</gene>
<feature type="domain" description="Secretion system C-terminal sorting" evidence="1">
    <location>
        <begin position="697"/>
        <end position="773"/>
    </location>
</feature>
<proteinExistence type="predicted"/>
<dbReference type="InterPro" id="IPR011050">
    <property type="entry name" value="Pectin_lyase_fold/virulence"/>
</dbReference>
<dbReference type="InterPro" id="IPR026444">
    <property type="entry name" value="Secre_tail"/>
</dbReference>
<evidence type="ECO:0000313" key="3">
    <source>
        <dbReference type="Proteomes" id="UP000612680"/>
    </source>
</evidence>
<evidence type="ECO:0000259" key="1">
    <source>
        <dbReference type="Pfam" id="PF18962"/>
    </source>
</evidence>
<protein>
    <submittedName>
        <fullName evidence="2">T9SS type A sorting domain-containing protein</fullName>
    </submittedName>
</protein>
<dbReference type="Gene3D" id="2.60.120.260">
    <property type="entry name" value="Galactose-binding domain-like"/>
    <property type="match status" value="1"/>
</dbReference>
<dbReference type="NCBIfam" id="TIGR04183">
    <property type="entry name" value="Por_Secre_tail"/>
    <property type="match status" value="1"/>
</dbReference>
<evidence type="ECO:0000313" key="2">
    <source>
        <dbReference type="EMBL" id="QRR00816.1"/>
    </source>
</evidence>
<accession>A0ABX7I763</accession>
<organism evidence="2 3">
    <name type="scientific">Dyadobacter sandarakinus</name>
    <dbReference type="NCBI Taxonomy" id="2747268"/>
    <lineage>
        <taxon>Bacteria</taxon>
        <taxon>Pseudomonadati</taxon>
        <taxon>Bacteroidota</taxon>
        <taxon>Cytophagia</taxon>
        <taxon>Cytophagales</taxon>
        <taxon>Spirosomataceae</taxon>
        <taxon>Dyadobacter</taxon>
    </lineage>
</organism>
<dbReference type="SMART" id="SM00710">
    <property type="entry name" value="PbH1"/>
    <property type="match status" value="6"/>
</dbReference>
<dbReference type="EMBL" id="CP056775">
    <property type="protein sequence ID" value="QRR00816.1"/>
    <property type="molecule type" value="Genomic_DNA"/>
</dbReference>
<keyword evidence="3" id="KW-1185">Reference proteome</keyword>